<proteinExistence type="predicted"/>
<comment type="caution">
    <text evidence="1">The sequence shown here is derived from an EMBL/GenBank/DDBJ whole genome shotgun (WGS) entry which is preliminary data.</text>
</comment>
<evidence type="ECO:0000313" key="2">
    <source>
        <dbReference type="Proteomes" id="UP000821845"/>
    </source>
</evidence>
<reference evidence="1" key="1">
    <citation type="submission" date="2020-05" db="EMBL/GenBank/DDBJ databases">
        <title>Large-scale comparative analyses of tick genomes elucidate their genetic diversity and vector capacities.</title>
        <authorList>
            <person name="Jia N."/>
            <person name="Wang J."/>
            <person name="Shi W."/>
            <person name="Du L."/>
            <person name="Sun Y."/>
            <person name="Zhan W."/>
            <person name="Jiang J."/>
            <person name="Wang Q."/>
            <person name="Zhang B."/>
            <person name="Ji P."/>
            <person name="Sakyi L.B."/>
            <person name="Cui X."/>
            <person name="Yuan T."/>
            <person name="Jiang B."/>
            <person name="Yang W."/>
            <person name="Lam T.T.-Y."/>
            <person name="Chang Q."/>
            <person name="Ding S."/>
            <person name="Wang X."/>
            <person name="Zhu J."/>
            <person name="Ruan X."/>
            <person name="Zhao L."/>
            <person name="Wei J."/>
            <person name="Que T."/>
            <person name="Du C."/>
            <person name="Cheng J."/>
            <person name="Dai P."/>
            <person name="Han X."/>
            <person name="Huang E."/>
            <person name="Gao Y."/>
            <person name="Liu J."/>
            <person name="Shao H."/>
            <person name="Ye R."/>
            <person name="Li L."/>
            <person name="Wei W."/>
            <person name="Wang X."/>
            <person name="Wang C."/>
            <person name="Yang T."/>
            <person name="Huo Q."/>
            <person name="Li W."/>
            <person name="Guo W."/>
            <person name="Chen H."/>
            <person name="Zhou L."/>
            <person name="Ni X."/>
            <person name="Tian J."/>
            <person name="Zhou Y."/>
            <person name="Sheng Y."/>
            <person name="Liu T."/>
            <person name="Pan Y."/>
            <person name="Xia L."/>
            <person name="Li J."/>
            <person name="Zhao F."/>
            <person name="Cao W."/>
        </authorList>
    </citation>
    <scope>NUCLEOTIDE SEQUENCE</scope>
    <source>
        <strain evidence="1">Hyas-2018</strain>
    </source>
</reference>
<sequence length="741" mass="81066">MWQRKAATSAPSSPAGVRCRSSDDSSLAAQLPSASSLGPNSSASRRTFICSRAVPPGDPIIVDEDGRRMEGLVGRFNEGENLRLVCQVQGGKPRPVVTWWRDKRLVDDNYTVVGDSVHNSFEIRELRRADFLVVLTCQASNNNVTVAASRSITLDMNLIPLDVTIQPPKRPLSADKEIELVCSSSGSRPPALLTWWKSGEQILSSKEHQVQEGVSTSSSVILFTPRAEDNGLVLSCRAENQFIPGSAIEEGWKLDVFYKPRITLVLGQNLKEHDIHEGRDVYLECHVDASPLATEVTWLFEGNEIATNTSAGVIVSNQSLVLQKVRRSRRGRYSCTAANREGHGTSNIFILRIKFAPVCKPGQKRIYGVSQMDSVSVHCELEADPGDVTFHWRFNSSSSGKRIDLASYSHAQTRSTAMYSPQSSDDFGYLLCWGANEVGKQLNPCNFTVVPAGPPEPVSNCTQLNATEDSVSFECAEGSWDGGVTPVTFFVELYDIESGRLVANASSSPVPAFGFSGLAGGTSFRASMYARNAKGHRPPTRFVVSTLRPAEKLTAGSHAIIMIRPVLGVIMGIILTLVIAAIVIILIIKYKHPRKTRAYDEEHEDKKQYEEHAVPSYYNLPVTTNEITYSGTLPSSKYANGKHTSKQEVAGSDLTYVELAFSRAEGACMSATLPRPHRTGLDEFRGADYGRIDFQRSAALRPLPSGHQIPGGPEDMDENDSIRPNISDSPLVTGNRMESTV</sequence>
<evidence type="ECO:0000313" key="1">
    <source>
        <dbReference type="EMBL" id="KAH6930233.1"/>
    </source>
</evidence>
<gene>
    <name evidence="1" type="ORF">HPB50_012142</name>
</gene>
<protein>
    <submittedName>
        <fullName evidence="1">Uncharacterized protein</fullName>
    </submittedName>
</protein>
<keyword evidence="2" id="KW-1185">Reference proteome</keyword>
<dbReference type="EMBL" id="CM023485">
    <property type="protein sequence ID" value="KAH6930233.1"/>
    <property type="molecule type" value="Genomic_DNA"/>
</dbReference>
<organism evidence="1 2">
    <name type="scientific">Hyalomma asiaticum</name>
    <name type="common">Tick</name>
    <dbReference type="NCBI Taxonomy" id="266040"/>
    <lineage>
        <taxon>Eukaryota</taxon>
        <taxon>Metazoa</taxon>
        <taxon>Ecdysozoa</taxon>
        <taxon>Arthropoda</taxon>
        <taxon>Chelicerata</taxon>
        <taxon>Arachnida</taxon>
        <taxon>Acari</taxon>
        <taxon>Parasitiformes</taxon>
        <taxon>Ixodida</taxon>
        <taxon>Ixodoidea</taxon>
        <taxon>Ixodidae</taxon>
        <taxon>Hyalomminae</taxon>
        <taxon>Hyalomma</taxon>
    </lineage>
</organism>
<accession>A0ACB7S647</accession>
<name>A0ACB7S647_HYAAI</name>
<dbReference type="Proteomes" id="UP000821845">
    <property type="component" value="Chromosome 5"/>
</dbReference>